<name>A0AAP2RDS4_9EURY</name>
<dbReference type="Gene3D" id="3.30.559.10">
    <property type="entry name" value="Chloramphenicol acetyltransferase-like domain"/>
    <property type="match status" value="1"/>
</dbReference>
<organism evidence="1 2">
    <name type="scientific">Methanooceanicella nereidis</name>
    <dbReference type="NCBI Taxonomy" id="2052831"/>
    <lineage>
        <taxon>Archaea</taxon>
        <taxon>Methanobacteriati</taxon>
        <taxon>Methanobacteriota</taxon>
        <taxon>Stenosarchaea group</taxon>
        <taxon>Methanomicrobia</taxon>
        <taxon>Methanocellales</taxon>
        <taxon>Methanocellaceae</taxon>
        <taxon>Methanooceanicella</taxon>
    </lineage>
</organism>
<accession>A0AAP2RDS4</accession>
<evidence type="ECO:0000313" key="2">
    <source>
        <dbReference type="Proteomes" id="UP001320159"/>
    </source>
</evidence>
<dbReference type="InterPro" id="IPR023213">
    <property type="entry name" value="CAT-like_dom_sf"/>
</dbReference>
<protein>
    <recommendedName>
        <fullName evidence="3">Condensation domain-containing protein</fullName>
    </recommendedName>
</protein>
<dbReference type="RefSeq" id="WP_230742631.1">
    <property type="nucleotide sequence ID" value="NZ_PGCK01000011.1"/>
</dbReference>
<dbReference type="EMBL" id="PGCK01000011">
    <property type="protein sequence ID" value="MCD1295774.1"/>
    <property type="molecule type" value="Genomic_DNA"/>
</dbReference>
<dbReference type="AlphaFoldDB" id="A0AAP2RDS4"/>
<sequence length="450" mass="50767">MPVSSPDLVGYIDNKYSDGQVRFIIRFNGILDEKRLGKAVRLAFDAEPVTGCRLIERPLRLYWQRCTDLESAFEFHIVDHSDHNKGIYEYLLAPLDPFKGPQVKVGLFRSGFDTLYIKMSHIVADGGASIEYIQLLSSIYRNLEKEPEYRPASNLKGSRSSFQVLRHVGLKKILASCTGISISRSSWEFPDTDNGNIRPSFFIRRIGRGRLSHIKAYAKNHCVTMGDILLTAYYRALFEVLDPPENIPIPLMVPVNLRRYIPGGRSEAICSLTAGYFPEIIRNKTESFEETLARVHTVMESNKSIQEELGQLLLMELAFAPGHIIPRILEPFLSSVFATPSFSNFGVVEPMIADFGGIKIQDMIPAGPMTYPPHFVLGSHTFNDELTLTSIVCGTEAYRTLVECFFDILVRELPGYSLDEVDIVQEEVVANKPGHDTIEVYIREKYISDA</sequence>
<gene>
    <name evidence="1" type="ORF">CUJ83_12270</name>
</gene>
<reference evidence="1 2" key="1">
    <citation type="submission" date="2017-11" db="EMBL/GenBank/DDBJ databases">
        <title>Isolation and Characterization of Family Methanocellaceae Species from Potential Methane Hydrate Area Offshore Southwestern Taiwan.</title>
        <authorList>
            <person name="Zhang W.-L."/>
            <person name="Chen W.-C."/>
            <person name="Lai M.-C."/>
            <person name="Chen S.-C."/>
        </authorList>
    </citation>
    <scope>NUCLEOTIDE SEQUENCE [LARGE SCALE GENOMIC DNA]</scope>
    <source>
        <strain evidence="1 2">CWC-04</strain>
    </source>
</reference>
<proteinExistence type="predicted"/>
<dbReference type="Proteomes" id="UP001320159">
    <property type="component" value="Unassembled WGS sequence"/>
</dbReference>
<evidence type="ECO:0000313" key="1">
    <source>
        <dbReference type="EMBL" id="MCD1295774.1"/>
    </source>
</evidence>
<keyword evidence="2" id="KW-1185">Reference proteome</keyword>
<dbReference type="SUPFAM" id="SSF52777">
    <property type="entry name" value="CoA-dependent acyltransferases"/>
    <property type="match status" value="2"/>
</dbReference>
<evidence type="ECO:0008006" key="3">
    <source>
        <dbReference type="Google" id="ProtNLM"/>
    </source>
</evidence>
<comment type="caution">
    <text evidence="1">The sequence shown here is derived from an EMBL/GenBank/DDBJ whole genome shotgun (WGS) entry which is preliminary data.</text>
</comment>